<dbReference type="InterPro" id="IPR017560">
    <property type="entry name" value="Cyt_c_biogenesis_CcmI"/>
</dbReference>
<dbReference type="InterPro" id="IPR056413">
    <property type="entry name" value="TPR_CcmH_CycH"/>
</dbReference>
<feature type="coiled-coil region" evidence="6">
    <location>
        <begin position="39"/>
        <end position="85"/>
    </location>
</feature>
<evidence type="ECO:0000256" key="3">
    <source>
        <dbReference type="ARBA" id="ARBA00022748"/>
    </source>
</evidence>
<dbReference type="EMBL" id="CP003989">
    <property type="protein sequence ID" value="AGA31975.1"/>
    <property type="molecule type" value="Genomic_DNA"/>
</dbReference>
<comment type="subcellular location">
    <subcellularLocation>
        <location evidence="1">Cell envelope</location>
    </subcellularLocation>
</comment>
<evidence type="ECO:0000256" key="6">
    <source>
        <dbReference type="SAM" id="Coils"/>
    </source>
</evidence>
<protein>
    <submittedName>
        <fullName evidence="9">Cytochrome c heme lyase subunit CcmH</fullName>
    </submittedName>
</protein>
<dbReference type="eggNOG" id="COG4235">
    <property type="taxonomic scope" value="Bacteria"/>
</dbReference>
<dbReference type="SUPFAM" id="SSF48452">
    <property type="entry name" value="TPR-like"/>
    <property type="match status" value="1"/>
</dbReference>
<keyword evidence="3" id="KW-0201">Cytochrome c-type biogenesis</keyword>
<dbReference type="GO" id="GO:0016829">
    <property type="term" value="F:lyase activity"/>
    <property type="evidence" value="ECO:0007669"/>
    <property type="project" value="UniProtKB-KW"/>
</dbReference>
<keyword evidence="4 5" id="KW-0802">TPR repeat</keyword>
<evidence type="ECO:0000313" key="10">
    <source>
        <dbReference type="Proteomes" id="UP000010809"/>
    </source>
</evidence>
<evidence type="ECO:0000256" key="1">
    <source>
        <dbReference type="ARBA" id="ARBA00004196"/>
    </source>
</evidence>
<dbReference type="GO" id="GO:0030313">
    <property type="term" value="C:cell envelope"/>
    <property type="evidence" value="ECO:0007669"/>
    <property type="project" value="UniProtKB-SubCell"/>
</dbReference>
<dbReference type="NCBIfam" id="TIGR03142">
    <property type="entry name" value="cytochro_ccmI"/>
    <property type="match status" value="1"/>
</dbReference>
<dbReference type="OrthoDB" id="9776053at2"/>
<dbReference type="PANTHER" id="PTHR47870">
    <property type="entry name" value="CYTOCHROME C-TYPE BIOGENESIS PROTEIN CCMH"/>
    <property type="match status" value="1"/>
</dbReference>
<keyword evidence="9" id="KW-0456">Lyase</keyword>
<dbReference type="PATRIC" id="fig|1255043.3.peg.265"/>
<feature type="domain" description="Cytochrome c-type biogenesis protein H Ig-like" evidence="7">
    <location>
        <begin position="311"/>
        <end position="417"/>
    </location>
</feature>
<dbReference type="KEGG" id="tni:TVNIR_0264"/>
<reference evidence="9" key="1">
    <citation type="submission" date="2015-12" db="EMBL/GenBank/DDBJ databases">
        <authorList>
            <person name="Tikhonova T.V."/>
            <person name="Pavlov A.R."/>
            <person name="Beletsky A.V."/>
            <person name="Mardanov A.V."/>
            <person name="Sorokin D.Y."/>
            <person name="Ravin N.V."/>
            <person name="Popov V.O."/>
        </authorList>
    </citation>
    <scope>NUCLEOTIDE SEQUENCE</scope>
    <source>
        <strain evidence="9">DSM 14787</strain>
    </source>
</reference>
<dbReference type="AlphaFoldDB" id="L0DSL7"/>
<dbReference type="InterPro" id="IPR019734">
    <property type="entry name" value="TPR_rpt"/>
</dbReference>
<dbReference type="InterPro" id="IPR011990">
    <property type="entry name" value="TPR-like_helical_dom_sf"/>
</dbReference>
<name>L0DSL7_THIND</name>
<keyword evidence="2" id="KW-0677">Repeat</keyword>
<keyword evidence="10" id="KW-1185">Reference proteome</keyword>
<dbReference type="PROSITE" id="PS50005">
    <property type="entry name" value="TPR"/>
    <property type="match status" value="1"/>
</dbReference>
<dbReference type="HOGENOM" id="CLU_036074_2_1_6"/>
<feature type="coiled-coil region" evidence="6">
    <location>
        <begin position="134"/>
        <end position="168"/>
    </location>
</feature>
<dbReference type="InterPro" id="IPR056412">
    <property type="entry name" value="Ig_CycH"/>
</dbReference>
<keyword evidence="6" id="KW-0175">Coiled coil</keyword>
<dbReference type="Pfam" id="PF23914">
    <property type="entry name" value="TPR_CcmH_CycH"/>
    <property type="match status" value="1"/>
</dbReference>
<dbReference type="Pfam" id="PF23892">
    <property type="entry name" value="Ig_CycH"/>
    <property type="match status" value="1"/>
</dbReference>
<dbReference type="PANTHER" id="PTHR47870:SF1">
    <property type="entry name" value="CYTOCHROME C-TYPE BIOGENESIS PROTEIN CCMH"/>
    <property type="match status" value="1"/>
</dbReference>
<dbReference type="Proteomes" id="UP000010809">
    <property type="component" value="Chromosome"/>
</dbReference>
<evidence type="ECO:0000256" key="2">
    <source>
        <dbReference type="ARBA" id="ARBA00022737"/>
    </source>
</evidence>
<dbReference type="RefSeq" id="WP_015257130.1">
    <property type="nucleotide sequence ID" value="NC_019902.2"/>
</dbReference>
<organism evidence="9 10">
    <name type="scientific">Thioalkalivibrio nitratireducens (strain DSM 14787 / UNIQEM 213 / ALEN2)</name>
    <dbReference type="NCBI Taxonomy" id="1255043"/>
    <lineage>
        <taxon>Bacteria</taxon>
        <taxon>Pseudomonadati</taxon>
        <taxon>Pseudomonadota</taxon>
        <taxon>Gammaproteobacteria</taxon>
        <taxon>Chromatiales</taxon>
        <taxon>Ectothiorhodospiraceae</taxon>
        <taxon>Thioalkalivibrio</taxon>
    </lineage>
</organism>
<feature type="repeat" description="TPR" evidence="5">
    <location>
        <begin position="173"/>
        <end position="206"/>
    </location>
</feature>
<dbReference type="SMART" id="SM00028">
    <property type="entry name" value="TPR"/>
    <property type="match status" value="1"/>
</dbReference>
<dbReference type="Gene3D" id="1.25.40.10">
    <property type="entry name" value="Tetratricopeptide repeat domain"/>
    <property type="match status" value="1"/>
</dbReference>
<feature type="domain" description="Cytochrome c-type biogenesis protein H TPR" evidence="8">
    <location>
        <begin position="132"/>
        <end position="279"/>
    </location>
</feature>
<dbReference type="STRING" id="1255043.TVNIR_0264"/>
<evidence type="ECO:0000259" key="8">
    <source>
        <dbReference type="Pfam" id="PF23914"/>
    </source>
</evidence>
<evidence type="ECO:0000256" key="4">
    <source>
        <dbReference type="ARBA" id="ARBA00022803"/>
    </source>
</evidence>
<dbReference type="GO" id="GO:0017004">
    <property type="term" value="P:cytochrome complex assembly"/>
    <property type="evidence" value="ECO:0007669"/>
    <property type="project" value="UniProtKB-KW"/>
</dbReference>
<accession>L0DSL7</accession>
<dbReference type="InterPro" id="IPR051263">
    <property type="entry name" value="C-type_cytochrome_biogenesis"/>
</dbReference>
<evidence type="ECO:0000256" key="5">
    <source>
        <dbReference type="PROSITE-ProRule" id="PRU00339"/>
    </source>
</evidence>
<evidence type="ECO:0000259" key="7">
    <source>
        <dbReference type="Pfam" id="PF23892"/>
    </source>
</evidence>
<gene>
    <name evidence="9" type="primary">cycH [H]</name>
    <name evidence="9" type="ordered locus">TVNIR_0264</name>
</gene>
<sequence length="421" mass="45488">MNSIVSVAAFWSIALLILALVLLWVLPPLFRRPATGKTLNRRELNIAVYRDQYRELESDHRNGLLSDAQLEAARSELEARLAQDALTRTPTPAAATEGGRGLAAALLAVVPALALGGYLVVGDPGFIMKAAAAEQAEQERQRKVDEALARLEEQVDEALASLEEAVREDPDDGLSWTFLANAYIARDRWDDAEAAYERAYELLPDTAVVVSGYAEALAVNADRDLRGRPMELVRDALALDPEDPKGLEMAGLHAYQNQEYGTAAYYWNQLLRQMPEGSPAHGELTAMVRQARGLSRAEAFGEEAVGSTASITGRVELAPDLAGSADPGDTVYLFARTITGSTAPLAALRTSLDQLPVTFTLDDSLAMTPDHVLSNHESITLVARVSRHGDAQARPGDLEGVLESVEVGAEDVRLVIDTVRP</sequence>
<proteinExistence type="predicted"/>
<evidence type="ECO:0000313" key="9">
    <source>
        <dbReference type="EMBL" id="AGA31975.1"/>
    </source>
</evidence>